<gene>
    <name evidence="2" type="ORF">EJ03DRAFT_328263</name>
</gene>
<reference evidence="2" key="1">
    <citation type="journal article" date="2020" name="Stud. Mycol.">
        <title>101 Dothideomycetes genomes: a test case for predicting lifestyles and emergence of pathogens.</title>
        <authorList>
            <person name="Haridas S."/>
            <person name="Albert R."/>
            <person name="Binder M."/>
            <person name="Bloem J."/>
            <person name="Labutti K."/>
            <person name="Salamov A."/>
            <person name="Andreopoulos B."/>
            <person name="Baker S."/>
            <person name="Barry K."/>
            <person name="Bills G."/>
            <person name="Bluhm B."/>
            <person name="Cannon C."/>
            <person name="Castanera R."/>
            <person name="Culley D."/>
            <person name="Daum C."/>
            <person name="Ezra D."/>
            <person name="Gonzalez J."/>
            <person name="Henrissat B."/>
            <person name="Kuo A."/>
            <person name="Liang C."/>
            <person name="Lipzen A."/>
            <person name="Lutzoni F."/>
            <person name="Magnuson J."/>
            <person name="Mondo S."/>
            <person name="Nolan M."/>
            <person name="Ohm R."/>
            <person name="Pangilinan J."/>
            <person name="Park H.-J."/>
            <person name="Ramirez L."/>
            <person name="Alfaro M."/>
            <person name="Sun H."/>
            <person name="Tritt A."/>
            <person name="Yoshinaga Y."/>
            <person name="Zwiers L.-H."/>
            <person name="Turgeon B."/>
            <person name="Goodwin S."/>
            <person name="Spatafora J."/>
            <person name="Crous P."/>
            <person name="Grigoriev I."/>
        </authorList>
    </citation>
    <scope>NUCLEOTIDE SEQUENCE</scope>
    <source>
        <strain evidence="2">CBS 116005</strain>
    </source>
</reference>
<evidence type="ECO:0000256" key="1">
    <source>
        <dbReference type="SAM" id="MobiDB-lite"/>
    </source>
</evidence>
<dbReference type="EMBL" id="ML995844">
    <property type="protein sequence ID" value="KAF2768414.1"/>
    <property type="molecule type" value="Genomic_DNA"/>
</dbReference>
<name>A0A6G1L842_9PEZI</name>
<evidence type="ECO:0000313" key="3">
    <source>
        <dbReference type="Proteomes" id="UP000799436"/>
    </source>
</evidence>
<protein>
    <submittedName>
        <fullName evidence="2">Uncharacterized protein</fullName>
    </submittedName>
</protein>
<dbReference type="AlphaFoldDB" id="A0A6G1L842"/>
<evidence type="ECO:0000313" key="2">
    <source>
        <dbReference type="EMBL" id="KAF2768414.1"/>
    </source>
</evidence>
<organism evidence="2 3">
    <name type="scientific">Teratosphaeria nubilosa</name>
    <dbReference type="NCBI Taxonomy" id="161662"/>
    <lineage>
        <taxon>Eukaryota</taxon>
        <taxon>Fungi</taxon>
        <taxon>Dikarya</taxon>
        <taxon>Ascomycota</taxon>
        <taxon>Pezizomycotina</taxon>
        <taxon>Dothideomycetes</taxon>
        <taxon>Dothideomycetidae</taxon>
        <taxon>Mycosphaerellales</taxon>
        <taxon>Teratosphaeriaceae</taxon>
        <taxon>Teratosphaeria</taxon>
    </lineage>
</organism>
<keyword evidence="3" id="KW-1185">Reference proteome</keyword>
<sequence length="210" mass="23660">MKDRREYKASSAINYHSLDYRSHHCELTVLNDAHRSTPSQHRLAQTLSKHRRNNNGDCSSRSTPPQPPSPAVRTSREMHQYRTETTSQRATLLSRGPLRRKADSERKNPACQFSNNMVRYAAPRTRSLSANTVSIVSTFRRRLQRVANAIIVRARTHLPVTCPVPTGIVARAWIRTMVGIATAIRSASVFNFFRSGELGAWRGPRRGGVA</sequence>
<proteinExistence type="predicted"/>
<dbReference type="Proteomes" id="UP000799436">
    <property type="component" value="Unassembled WGS sequence"/>
</dbReference>
<accession>A0A6G1L842</accession>
<feature type="region of interest" description="Disordered" evidence="1">
    <location>
        <begin position="50"/>
        <end position="107"/>
    </location>
</feature>